<keyword evidence="6" id="KW-1185">Reference proteome</keyword>
<accession>A0A183IRT5</accession>
<name>A0A183IRT5_9BILA</name>
<dbReference type="SUPFAM" id="SSF57362">
    <property type="entry name" value="BPTI-like"/>
    <property type="match status" value="6"/>
</dbReference>
<dbReference type="InterPro" id="IPR050098">
    <property type="entry name" value="TFPI/VKTCI-like"/>
</dbReference>
<keyword evidence="3" id="KW-1015">Disulfide bond</keyword>
<dbReference type="SMART" id="SM00131">
    <property type="entry name" value="KU"/>
    <property type="match status" value="6"/>
</dbReference>
<evidence type="ECO:0000259" key="4">
    <source>
        <dbReference type="PROSITE" id="PS50279"/>
    </source>
</evidence>
<keyword evidence="1" id="KW-0646">Protease inhibitor</keyword>
<dbReference type="AlphaFoldDB" id="A0A183IRT5"/>
<dbReference type="GO" id="GO:0005615">
    <property type="term" value="C:extracellular space"/>
    <property type="evidence" value="ECO:0007669"/>
    <property type="project" value="TreeGrafter"/>
</dbReference>
<dbReference type="EMBL" id="UZAM01009663">
    <property type="protein sequence ID" value="VDP09778.1"/>
    <property type="molecule type" value="Genomic_DNA"/>
</dbReference>
<sequence length="484" mass="54386">MDVCHHPLDKGNCGGNFTRWSYDSDTKTCQKFDYSGCNGNGNNFQTKFACEARCIPVIPADVCSHPLDRGECSEHFPRWRFNHSVSACEPFVYSGCGGNGNNFENRLQCELRCIVDLLVVALAAGNSLMRVTMPLAEAALPYNVCLHPRDSGHCQQQFLRWWYNQNADACEQFMYTGCGGNGNNFDSRLSCEARCSVAASSHLPAVMLSQEICSFSMEYGTCRGSFSRWAYNRVMQLCVQFVYSGCGGNENNFDSKHNCELRSSNPNKCGNPNDCRHYPCIFRCCSKNNPHYDSRKMNQEPGTHFASPIAHTFPFTSAKFSFQAETTRSQVARDICDIPNDYGNCDRHFIRWAFDGETKSCIQFEYSGCGGNGNNFETALSCERLCLVRPTILPLNVCHHVLDPGPCNGNYPRWYYDDDERTCKEFNYSGCDGNGNNFASKDDCSNKCLTGGKNNAKPVEITSKKESENFYAFITFIPKMDLIL</sequence>
<feature type="domain" description="BPTI/Kunitz inhibitor" evidence="4">
    <location>
        <begin position="145"/>
        <end position="195"/>
    </location>
</feature>
<feature type="domain" description="BPTI/Kunitz inhibitor" evidence="4">
    <location>
        <begin position="63"/>
        <end position="113"/>
    </location>
</feature>
<dbReference type="WBParaSite" id="SBAD_0000657701-mRNA-1">
    <property type="protein sequence ID" value="SBAD_0000657701-mRNA-1"/>
    <property type="gene ID" value="SBAD_0000657701"/>
</dbReference>
<feature type="domain" description="BPTI/Kunitz inhibitor" evidence="4">
    <location>
        <begin position="336"/>
        <end position="386"/>
    </location>
</feature>
<dbReference type="PRINTS" id="PR00759">
    <property type="entry name" value="BASICPTASE"/>
</dbReference>
<dbReference type="InterPro" id="IPR036880">
    <property type="entry name" value="Kunitz_BPTI_sf"/>
</dbReference>
<dbReference type="PANTHER" id="PTHR10083">
    <property type="entry name" value="KUNITZ-TYPE PROTEASE INHIBITOR-RELATED"/>
    <property type="match status" value="1"/>
</dbReference>
<feature type="domain" description="BPTI/Kunitz inhibitor" evidence="4">
    <location>
        <begin position="398"/>
        <end position="448"/>
    </location>
</feature>
<feature type="domain" description="BPTI/Kunitz inhibitor" evidence="4">
    <location>
        <begin position="213"/>
        <end position="263"/>
    </location>
</feature>
<dbReference type="PROSITE" id="PS50279">
    <property type="entry name" value="BPTI_KUNITZ_2"/>
    <property type="match status" value="6"/>
</dbReference>
<evidence type="ECO:0000313" key="7">
    <source>
        <dbReference type="WBParaSite" id="SBAD_0000657701-mRNA-1"/>
    </source>
</evidence>
<dbReference type="Gene3D" id="4.10.410.10">
    <property type="entry name" value="Pancreatic trypsin inhibitor Kunitz domain"/>
    <property type="match status" value="6"/>
</dbReference>
<evidence type="ECO:0000256" key="1">
    <source>
        <dbReference type="ARBA" id="ARBA00022690"/>
    </source>
</evidence>
<dbReference type="Proteomes" id="UP000270296">
    <property type="component" value="Unassembled WGS sequence"/>
</dbReference>
<dbReference type="InterPro" id="IPR002223">
    <property type="entry name" value="Kunitz_BPTI"/>
</dbReference>
<reference evidence="5 6" key="2">
    <citation type="submission" date="2018-11" db="EMBL/GenBank/DDBJ databases">
        <authorList>
            <consortium name="Pathogen Informatics"/>
        </authorList>
    </citation>
    <scope>NUCLEOTIDE SEQUENCE [LARGE SCALE GENOMIC DNA]</scope>
</reference>
<dbReference type="OrthoDB" id="4473401at2759"/>
<dbReference type="Pfam" id="PF00014">
    <property type="entry name" value="Kunitz_BPTI"/>
    <property type="match status" value="6"/>
</dbReference>
<dbReference type="CDD" id="cd00109">
    <property type="entry name" value="Kunitz-type"/>
    <property type="match status" value="6"/>
</dbReference>
<protein>
    <submittedName>
        <fullName evidence="7">Kunitz/Bovine pancreatic trypsin inhibitor domain protein</fullName>
    </submittedName>
</protein>
<keyword evidence="2" id="KW-0722">Serine protease inhibitor</keyword>
<dbReference type="PANTHER" id="PTHR10083:SF373">
    <property type="entry name" value="SERINE PEPTIDASE INHIBITOR, KUNITZ TYPE, 2"/>
    <property type="match status" value="1"/>
</dbReference>
<proteinExistence type="predicted"/>
<reference evidence="7" key="1">
    <citation type="submission" date="2016-06" db="UniProtKB">
        <authorList>
            <consortium name="WormBaseParasite"/>
        </authorList>
    </citation>
    <scope>IDENTIFICATION</scope>
</reference>
<evidence type="ECO:0000256" key="2">
    <source>
        <dbReference type="ARBA" id="ARBA00022900"/>
    </source>
</evidence>
<dbReference type="InterPro" id="IPR020901">
    <property type="entry name" value="Prtase_inh_Kunz-CS"/>
</dbReference>
<evidence type="ECO:0000313" key="5">
    <source>
        <dbReference type="EMBL" id="VDP09778.1"/>
    </source>
</evidence>
<evidence type="ECO:0000256" key="3">
    <source>
        <dbReference type="ARBA" id="ARBA00023157"/>
    </source>
</evidence>
<gene>
    <name evidence="5" type="ORF">SBAD_LOCUS6332</name>
</gene>
<dbReference type="FunFam" id="4.10.410.10:FF:000020">
    <property type="entry name" value="Collagen, type VI, alpha 3"/>
    <property type="match status" value="3"/>
</dbReference>
<dbReference type="PROSITE" id="PS00280">
    <property type="entry name" value="BPTI_KUNITZ_1"/>
    <property type="match status" value="6"/>
</dbReference>
<evidence type="ECO:0000313" key="6">
    <source>
        <dbReference type="Proteomes" id="UP000270296"/>
    </source>
</evidence>
<dbReference type="GO" id="GO:0004867">
    <property type="term" value="F:serine-type endopeptidase inhibitor activity"/>
    <property type="evidence" value="ECO:0007669"/>
    <property type="project" value="UniProtKB-KW"/>
</dbReference>
<organism evidence="7">
    <name type="scientific">Soboliphyme baturini</name>
    <dbReference type="NCBI Taxonomy" id="241478"/>
    <lineage>
        <taxon>Eukaryota</taxon>
        <taxon>Metazoa</taxon>
        <taxon>Ecdysozoa</taxon>
        <taxon>Nematoda</taxon>
        <taxon>Enoplea</taxon>
        <taxon>Dorylaimia</taxon>
        <taxon>Dioctophymatida</taxon>
        <taxon>Dioctophymatoidea</taxon>
        <taxon>Soboliphymatidae</taxon>
        <taxon>Soboliphyme</taxon>
    </lineage>
</organism>
<feature type="domain" description="BPTI/Kunitz inhibitor" evidence="4">
    <location>
        <begin position="4"/>
        <end position="54"/>
    </location>
</feature>